<feature type="region of interest" description="Disordered" evidence="3">
    <location>
        <begin position="353"/>
        <end position="391"/>
    </location>
</feature>
<dbReference type="EMBL" id="JANBQB010000098">
    <property type="protein sequence ID" value="KAJ1982198.1"/>
    <property type="molecule type" value="Genomic_DNA"/>
</dbReference>
<feature type="compositionally biased region" description="Low complexity" evidence="3">
    <location>
        <begin position="1546"/>
        <end position="1576"/>
    </location>
</feature>
<gene>
    <name evidence="5" type="ORF">H4R34_001794</name>
</gene>
<feature type="region of interest" description="Disordered" evidence="3">
    <location>
        <begin position="1482"/>
        <end position="1506"/>
    </location>
</feature>
<dbReference type="PANTHER" id="PTHR22881">
    <property type="entry name" value="BROMODOMAIN CONTAINING PROTEIN"/>
    <property type="match status" value="1"/>
</dbReference>
<dbReference type="CDD" id="cd04369">
    <property type="entry name" value="Bromodomain"/>
    <property type="match status" value="1"/>
</dbReference>
<dbReference type="PROSITE" id="PS50014">
    <property type="entry name" value="BROMODOMAIN_2"/>
    <property type="match status" value="1"/>
</dbReference>
<feature type="compositionally biased region" description="Polar residues" evidence="3">
    <location>
        <begin position="1110"/>
        <end position="1123"/>
    </location>
</feature>
<feature type="region of interest" description="Disordered" evidence="3">
    <location>
        <begin position="873"/>
        <end position="901"/>
    </location>
</feature>
<keyword evidence="1 2" id="KW-0103">Bromodomain</keyword>
<feature type="region of interest" description="Disordered" evidence="3">
    <location>
        <begin position="1546"/>
        <end position="1591"/>
    </location>
</feature>
<sequence length="1591" mass="169651">MSSKRTSTRSHRSQRSDRPTSPTPTSGFKISLKLNPASTSTSVHSTQRNTTTSTPAHHYAEDNLSDLNIDDTSPPKRIHRGLPAVASNGTPTPTIRLVTRPPASSTPKIRLRLGNATHGLLSGSSTPRLSPNGSAMRPLPPQTGATPNASDPTKLGIPLDSGSIWGTRASPGDLDALSHQEKKKKKKDKKKKKKKKRKHSEESLDNGEAMPSAERFHLATAGPESRPSPSIRLTLSGRHLSQESNGSAKRPRLTSDTSLSSPSTLWSARSSQREPSAWGWPSVPEDPRSSRILSPTTPTATTAEDIHRQSKNARVRKPSRKSLETAELFAAVVGPKRGKPGLVETEGPGPIDTAFRSLSPHVSAPSVTGSDSDTSSKAHLPRAASGRKPTKPVVSNYVPIGRNLTLALTKLLDKIVKKDDYAFFLKPVDIQAIPDYLKIIKTPMDFGTMRQKIQRKEYHDISKFRDDFALVIKNAQTYNSPTTQYYRSAQKIADYGYLAIERMARRIAYAMANAPSPAESHHTEPPAAVAATAGSTEAPVPLVKPAAQLPFSSRPGVADEDDHKRAPQALNSAKAVQAQLASLLANQVEEDVDVIGNARLNLPTPLPPDFASPAMSRRNSHIESGFSTPRTDFSALMSPLEMSRTSSSTLLRSTLLNSNQESQSTSPAYTSAVHRYQDTPLWTQLPFNDDGSRDYSYLQGSLIARGMTTVDDTMVTRKRSWDSSDQCPAASEWFLANNDLDDTLLSVWCQDPPVIKRQRIVEQSYSPAGPLDYGVFAQLSQPSASQRSYSTNGSHSAPPAATAVVQDAGRGLVARLYGDEVGAAYVQSLLIFAEGCGDEVQRYIAARVNQLTGNTQNLLDQVWQIMQEASDCLSHEPAKDSTTESNAPAETASTPASPTRQLPNWVALSHGLPEAVLQRYASGASAITTVYGTINVAEEINRQLLAPRRRVVHQLIQHVWAGSLDIRNVAPSNAIELAQALVQAWTQCSLPHFVPYSEAGSGTDYRVGEFIRTLLQTQPGLKKSVVHALSAGQAGKALEQNYALISRYCESHGVSIKQAANGDETPIPLATALQNNLLYLFMQAPAVSLEPVTAATLKVVRAVVTSWKSQTQADQRTSQQPSVVNDLAQGDSANASATDATTEERDQPLLPRPDGITTTTTQPDKAASLLRDCEKLLGVAITEDFIAQLAAGILKVTQTQLKAAPKTKPISKPPITSRSPRAKGTSFRSGKSTAACPASSSAATRAVSKFLTHSMPQSPQNGASPAPSTLADAATSHVAASTATSTNYSGYSSPRLSLLEKSTAAGTMSSPTAIAITQSIAAKLAAFSASQQARSETKPELLPIAPVSPFADAELPSTNPRSRSPPNWPWVQNRRSKKGQLKQPSTPKPRAEVTPEQTDAMPSSPTASNGQTLALGSATGPSNGDALASLTPSQYSHLGANQKGELPATTPTPTPTPAHGTSAADQNANHNADISSYTLISDDDSHQHDESKALEPSSTTSSVHRETHTYMDSLSPSALSALAQSPDIMRKLQLLNGIRDQFVSVSASASPSSHLVSSPLPVASSTNSSNDSSDGSGDSGSDDAGAGAAMS</sequence>
<feature type="region of interest" description="Disordered" evidence="3">
    <location>
        <begin position="516"/>
        <end position="536"/>
    </location>
</feature>
<dbReference type="PRINTS" id="PR00503">
    <property type="entry name" value="BROMODOMAIN"/>
</dbReference>
<dbReference type="InterPro" id="IPR051831">
    <property type="entry name" value="Bromodomain_contain_prot"/>
</dbReference>
<feature type="region of interest" description="Disordered" evidence="3">
    <location>
        <begin position="1110"/>
        <end position="1163"/>
    </location>
</feature>
<accession>A0A9W8EEN2</accession>
<dbReference type="SUPFAM" id="SSF47370">
    <property type="entry name" value="Bromodomain"/>
    <property type="match status" value="1"/>
</dbReference>
<feature type="region of interest" description="Disordered" evidence="3">
    <location>
        <begin position="1203"/>
        <end position="1240"/>
    </location>
</feature>
<reference evidence="5" key="1">
    <citation type="submission" date="2022-07" db="EMBL/GenBank/DDBJ databases">
        <title>Phylogenomic reconstructions and comparative analyses of Kickxellomycotina fungi.</title>
        <authorList>
            <person name="Reynolds N.K."/>
            <person name="Stajich J.E."/>
            <person name="Barry K."/>
            <person name="Grigoriev I.V."/>
            <person name="Crous P."/>
            <person name="Smith M.E."/>
        </authorList>
    </citation>
    <scope>NUCLEOTIDE SEQUENCE</scope>
    <source>
        <strain evidence="5">RSA 567</strain>
    </source>
</reference>
<feature type="compositionally biased region" description="Low complexity" evidence="3">
    <location>
        <begin position="254"/>
        <end position="270"/>
    </location>
</feature>
<dbReference type="Pfam" id="PF00439">
    <property type="entry name" value="Bromodomain"/>
    <property type="match status" value="1"/>
</dbReference>
<dbReference type="OrthoDB" id="21449at2759"/>
<feature type="compositionally biased region" description="Polar residues" evidence="3">
    <location>
        <begin position="365"/>
        <end position="377"/>
    </location>
</feature>
<feature type="compositionally biased region" description="Basic residues" evidence="3">
    <location>
        <begin position="181"/>
        <end position="198"/>
    </location>
</feature>
<feature type="compositionally biased region" description="Low complexity" evidence="3">
    <location>
        <begin position="1203"/>
        <end position="1217"/>
    </location>
</feature>
<evidence type="ECO:0000256" key="1">
    <source>
        <dbReference type="ARBA" id="ARBA00023117"/>
    </source>
</evidence>
<evidence type="ECO:0000259" key="4">
    <source>
        <dbReference type="PROSITE" id="PS50014"/>
    </source>
</evidence>
<feature type="region of interest" description="Disordered" evidence="3">
    <location>
        <begin position="1352"/>
        <end position="1468"/>
    </location>
</feature>
<feature type="domain" description="Bromo" evidence="4">
    <location>
        <begin position="424"/>
        <end position="486"/>
    </location>
</feature>
<dbReference type="SMART" id="SM00297">
    <property type="entry name" value="BROMO"/>
    <property type="match status" value="1"/>
</dbReference>
<feature type="compositionally biased region" description="Low complexity" evidence="3">
    <location>
        <begin position="525"/>
        <end position="536"/>
    </location>
</feature>
<proteinExistence type="predicted"/>
<dbReference type="Gene3D" id="1.20.920.10">
    <property type="entry name" value="Bromodomain-like"/>
    <property type="match status" value="1"/>
</dbReference>
<name>A0A9W8EEN2_9FUNG</name>
<feature type="compositionally biased region" description="Basic and acidic residues" evidence="3">
    <location>
        <begin position="873"/>
        <end position="882"/>
    </location>
</feature>
<feature type="region of interest" description="Disordered" evidence="3">
    <location>
        <begin position="1"/>
        <end position="321"/>
    </location>
</feature>
<feature type="compositionally biased region" description="Polar residues" evidence="3">
    <location>
        <begin position="1395"/>
        <end position="1422"/>
    </location>
</feature>
<evidence type="ECO:0000313" key="5">
    <source>
        <dbReference type="EMBL" id="KAJ1982198.1"/>
    </source>
</evidence>
<feature type="compositionally biased region" description="Low complexity" evidence="3">
    <location>
        <begin position="1131"/>
        <end position="1140"/>
    </location>
</feature>
<feature type="compositionally biased region" description="Low complexity" evidence="3">
    <location>
        <begin position="1582"/>
        <end position="1591"/>
    </location>
</feature>
<dbReference type="GO" id="GO:0006325">
    <property type="term" value="P:chromatin organization"/>
    <property type="evidence" value="ECO:0007669"/>
    <property type="project" value="UniProtKB-ARBA"/>
</dbReference>
<dbReference type="PANTHER" id="PTHR22881:SF27">
    <property type="entry name" value="BROMODOMAIN CONTAINING 7_9"/>
    <property type="match status" value="1"/>
</dbReference>
<dbReference type="InterPro" id="IPR036427">
    <property type="entry name" value="Bromodomain-like_sf"/>
</dbReference>
<feature type="compositionally biased region" description="Polar residues" evidence="3">
    <location>
        <begin position="36"/>
        <end position="55"/>
    </location>
</feature>
<feature type="compositionally biased region" description="Basic residues" evidence="3">
    <location>
        <begin position="309"/>
        <end position="320"/>
    </location>
</feature>
<feature type="compositionally biased region" description="Polar residues" evidence="3">
    <location>
        <begin position="122"/>
        <end position="133"/>
    </location>
</feature>
<feature type="compositionally biased region" description="Polar residues" evidence="3">
    <location>
        <begin position="19"/>
        <end position="28"/>
    </location>
</feature>
<dbReference type="Proteomes" id="UP001151582">
    <property type="component" value="Unassembled WGS sequence"/>
</dbReference>
<dbReference type="InterPro" id="IPR001487">
    <property type="entry name" value="Bromodomain"/>
</dbReference>
<evidence type="ECO:0000256" key="2">
    <source>
        <dbReference type="PROSITE-ProRule" id="PRU00035"/>
    </source>
</evidence>
<evidence type="ECO:0000313" key="6">
    <source>
        <dbReference type="Proteomes" id="UP001151582"/>
    </source>
</evidence>
<feature type="compositionally biased region" description="Basic residues" evidence="3">
    <location>
        <begin position="1"/>
        <end position="13"/>
    </location>
</feature>
<organism evidence="5 6">
    <name type="scientific">Dimargaris verticillata</name>
    <dbReference type="NCBI Taxonomy" id="2761393"/>
    <lineage>
        <taxon>Eukaryota</taxon>
        <taxon>Fungi</taxon>
        <taxon>Fungi incertae sedis</taxon>
        <taxon>Zoopagomycota</taxon>
        <taxon>Kickxellomycotina</taxon>
        <taxon>Dimargaritomycetes</taxon>
        <taxon>Dimargaritales</taxon>
        <taxon>Dimargaritaceae</taxon>
        <taxon>Dimargaris</taxon>
    </lineage>
</organism>
<keyword evidence="6" id="KW-1185">Reference proteome</keyword>
<evidence type="ECO:0000256" key="3">
    <source>
        <dbReference type="SAM" id="MobiDB-lite"/>
    </source>
</evidence>
<feature type="compositionally biased region" description="Basic and acidic residues" evidence="3">
    <location>
        <begin position="1483"/>
        <end position="1493"/>
    </location>
</feature>
<comment type="caution">
    <text evidence="5">The sequence shown here is derived from an EMBL/GenBank/DDBJ whole genome shotgun (WGS) entry which is preliminary data.</text>
</comment>
<feature type="compositionally biased region" description="Polar residues" evidence="3">
    <location>
        <begin position="291"/>
        <end position="302"/>
    </location>
</feature>
<feature type="compositionally biased region" description="Low complexity" evidence="3">
    <location>
        <begin position="885"/>
        <end position="899"/>
    </location>
</feature>
<protein>
    <recommendedName>
        <fullName evidence="4">Bromo domain-containing protein</fullName>
    </recommendedName>
</protein>